<feature type="region of interest" description="Disordered" evidence="2">
    <location>
        <begin position="1081"/>
        <end position="1130"/>
    </location>
</feature>
<evidence type="ECO:0008006" key="5">
    <source>
        <dbReference type="Google" id="ProtNLM"/>
    </source>
</evidence>
<dbReference type="PANTHER" id="PTHR31780">
    <property type="entry name" value="STRESS RESPONSE PROTEIN NST1-RELATED"/>
    <property type="match status" value="1"/>
</dbReference>
<feature type="compositionally biased region" description="Polar residues" evidence="2">
    <location>
        <begin position="1117"/>
        <end position="1126"/>
    </location>
</feature>
<dbReference type="PANTHER" id="PTHR31780:SF10">
    <property type="entry name" value="LD36051P"/>
    <property type="match status" value="1"/>
</dbReference>
<dbReference type="eggNOG" id="ENOG502QTZX">
    <property type="taxonomic scope" value="Eukaryota"/>
</dbReference>
<evidence type="ECO:0000313" key="4">
    <source>
        <dbReference type="Proteomes" id="UP000030748"/>
    </source>
</evidence>
<feature type="compositionally biased region" description="Basic and acidic residues" evidence="2">
    <location>
        <begin position="1182"/>
        <end position="1192"/>
    </location>
</feature>
<feature type="compositionally biased region" description="Gly residues" evidence="2">
    <location>
        <begin position="79"/>
        <end position="90"/>
    </location>
</feature>
<feature type="compositionally biased region" description="Basic and acidic residues" evidence="2">
    <location>
        <begin position="1202"/>
        <end position="1213"/>
    </location>
</feature>
<feature type="compositionally biased region" description="Low complexity" evidence="2">
    <location>
        <begin position="458"/>
        <end position="468"/>
    </location>
</feature>
<keyword evidence="1" id="KW-0175">Coiled coil</keyword>
<feature type="compositionally biased region" description="Basic and acidic residues" evidence="2">
    <location>
        <begin position="432"/>
        <end position="451"/>
    </location>
</feature>
<protein>
    <recommendedName>
        <fullName evidence="5">BAT2 N-terminal domain-containing protein</fullName>
    </recommendedName>
</protein>
<keyword evidence="4" id="KW-1185">Reference proteome</keyword>
<feature type="compositionally biased region" description="Polar residues" evidence="2">
    <location>
        <begin position="367"/>
        <end position="380"/>
    </location>
</feature>
<accession>A0A022R868</accession>
<feature type="compositionally biased region" description="Low complexity" evidence="2">
    <location>
        <begin position="1628"/>
        <end position="1640"/>
    </location>
</feature>
<feature type="region of interest" description="Disordered" evidence="2">
    <location>
        <begin position="79"/>
        <end position="99"/>
    </location>
</feature>
<feature type="compositionally biased region" description="Low complexity" evidence="2">
    <location>
        <begin position="1862"/>
        <end position="1885"/>
    </location>
</feature>
<dbReference type="STRING" id="4155.A0A022R868"/>
<feature type="compositionally biased region" description="Basic and acidic residues" evidence="2">
    <location>
        <begin position="1102"/>
        <end position="1116"/>
    </location>
</feature>
<dbReference type="CDD" id="cd22249">
    <property type="entry name" value="UDM1_RNF168_RNF169-like"/>
    <property type="match status" value="1"/>
</dbReference>
<feature type="region of interest" description="Disordered" evidence="2">
    <location>
        <begin position="985"/>
        <end position="1034"/>
    </location>
</feature>
<feature type="region of interest" description="Disordered" evidence="2">
    <location>
        <begin position="16"/>
        <end position="46"/>
    </location>
</feature>
<dbReference type="EMBL" id="KI630634">
    <property type="protein sequence ID" value="EYU35075.1"/>
    <property type="molecule type" value="Genomic_DNA"/>
</dbReference>
<name>A0A022R868_ERYGU</name>
<feature type="coiled-coil region" evidence="1">
    <location>
        <begin position="538"/>
        <end position="655"/>
    </location>
</feature>
<feature type="region of interest" description="Disordered" evidence="2">
    <location>
        <begin position="416"/>
        <end position="495"/>
    </location>
</feature>
<feature type="compositionally biased region" description="Polar residues" evidence="2">
    <location>
        <begin position="1830"/>
        <end position="1853"/>
    </location>
</feature>
<evidence type="ECO:0000256" key="2">
    <source>
        <dbReference type="SAM" id="MobiDB-lite"/>
    </source>
</evidence>
<feature type="compositionally biased region" description="Polar residues" evidence="2">
    <location>
        <begin position="420"/>
        <end position="430"/>
    </location>
</feature>
<feature type="region of interest" description="Disordered" evidence="2">
    <location>
        <begin position="749"/>
        <end position="769"/>
    </location>
</feature>
<feature type="region of interest" description="Disordered" evidence="2">
    <location>
        <begin position="1830"/>
        <end position="1942"/>
    </location>
</feature>
<gene>
    <name evidence="3" type="ORF">MIMGU_mgv1a000060mg</name>
</gene>
<sequence>MANHGAKFVSVNLNKSYGQQNQPSHHSHHPHFNGGGGGSYGQAAAGRGRPKIIPKLSVPPPLNLPSLRKEHEKFDVLGSGGAGVGAGTGSGSRPNSSGVGWTKNVAAVAEKNEAGDVTHVVEEINAVTGASSRGVGSYMPPSARSNGSGFIGSASSTSRDFPPSVEKTVFLRGEDFPSLQAARPVSSGASQKQKDGLNQKQKQVLREESVHDKENNRSGSVADMHPLGQSSRNARLVENGGEGRVMGSGHMADQIRKREEYLPDPLPLVHMNPRSDWADDERDTGHGFVGHGRDTGFSNSESYWDRDFDLPRPTILPHKPPALNQYGRWGQRDNETGKNFSSEVPRTDPYNKEVRAPSREGEEVNKWRNSPVSKDGFSSQEIGGYRVDPGSRQAGHNNNMLKDSGAMLNRDSAFGRQHQQRNSSMESFNNRGAERNHRDYHVTEQHNRYRGDNFQNNSLSKSSLGSSGRMPPITDPILTMGRDKRFSNSDRPFSEDPFSRDYGFASFGERDMFSEGIVGIIKRKKDAAKSTDFYDPVRESFEAELEKVQKMRELEKQRIVEEQERALEQVQREQEERQRKIREEEERQRRLEEEAREAVWRAEQEKLEAIQKAEELRIAREEERRRMQLEEERRKQAAKQKLLELEAMIAKRQAEAASKLISNENLETAAKETVVISREVDLHLEQNQKFERLELEERESSPDVMDQEFERLELEERESPGVMDNMVLGFDEGVQVVIPSDDFEKKIGSTMEERDDSSEISADSSSWKVPEESTLEVSISQHAGIPYSSETSDLLLDQTVSADITDSSGSANSAAAQQTVSASADVITGATSHTNNTPSLSCIGGQGDLPLKLQFGLFSGPSLIPSPVPAIQIGSIQMPLHIHPPSITHMHQSQPSMFPFGQLHYTSPISQGLLPMAPQSMSFVQPNMLGHINLNQNMRDTSTQNVNKAEVPSISMNKQPSFVPASPEQSNLSRPQQLNTVLNANSHADNSVLRNDKMKSESSSQAEEKGQRHAVAPRSYLPSSKARGSESHLHHVQPVMQPPGGERNFIGHRGVGPLSGGGGRGRRFTYAVKNANTRSFGQDYDMPADSNGFQRRPRRTVQRTEFRVRENNDRRPSVQSVSSNNAGFEDKSNYVGKAVGVFTRSGSKRGTFVPNKIPRQRIESESSASGNIVSQEVNSGDRASKETAKDLSIKSQYSSTSHHGETSLRRNASEEDVDAPLQTGVVRVFKQPGIEAPSDEDDFIEVRSKRQMLNDRREQREKEIKAQSRVTKPPRKPRVSRQKDVVVSRSHNKLSEPLSSGETSKTQVEFTSSEIPPFANNEVATKLTSAACQPPIGTPAISSEAQAIKSPHPGSVSLVSSGSTEREPALIFDSKNKVMSLSQTQIDEAMKPARYDSHISAVGSHSTSVTDPVLPTSSILTKDKSFSSGASPINSLLAGEKIQFGAVTSPTLLPPTSRVVSHGIGAPGSNRTDVQMSRNFPVSEKDNSLFFGKEKHMSDSRGPLQDCEAEAEAAASAVAVAAISSDEIVGNQLSSVNDTKGYVGDKHLTSQSSQAEELLSVSLPADLCLETPSSLWPPLPSPQSSSSQMLSHFPAGPPSHFPFYEMNPLLGGPIFAFSPHEKSSGTQSQPPKSAPSSSGPLGNWQQCHSDVDSFYGPPAGYPGPFIGPPGGMPGVQGPPHMVVYNHFAPVGQYGQVGLSFMGTTYIPSGKQADWKNISTSSAMHMGEGDINNVNMANVQQSAPNNMTPPIQHLAPGSPLLPMPPPMPMFDVSPFQSPADLAVQARWGHMPPSPLHSIPVSRPSHQQVEGALPPHVNHGHHSVDQSIITNRFTESRNPTQSDKGPNFTSGTTTEMALVDPLRSTTNTNTNTGSSGQSARVQSSSGSTNAESGKIDTIENAKQHHDATSFKTPSFSRKNSPGGPQTSTGGYNNYQRGGMSQRGNMGNDFSHRRMGFQGRGHVDNRGFHTAKVKQIYVAKQTSSSGGPTA</sequence>
<feature type="compositionally biased region" description="Basic and acidic residues" evidence="2">
    <location>
        <begin position="204"/>
        <end position="216"/>
    </location>
</feature>
<evidence type="ECO:0000256" key="1">
    <source>
        <dbReference type="SAM" id="Coils"/>
    </source>
</evidence>
<feature type="compositionally biased region" description="Polar residues" evidence="2">
    <location>
        <begin position="1165"/>
        <end position="1178"/>
    </location>
</feature>
<feature type="compositionally biased region" description="Basic and acidic residues" evidence="2">
    <location>
        <begin position="1891"/>
        <end position="1906"/>
    </location>
</feature>
<feature type="compositionally biased region" description="Basic and acidic residues" evidence="2">
    <location>
        <begin position="994"/>
        <end position="1011"/>
    </location>
</feature>
<feature type="region of interest" description="Disordered" evidence="2">
    <location>
        <begin position="1617"/>
        <end position="1649"/>
    </location>
</feature>
<feature type="compositionally biased region" description="Polar residues" evidence="2">
    <location>
        <begin position="143"/>
        <end position="159"/>
    </location>
</feature>
<feature type="region of interest" description="Disordered" evidence="2">
    <location>
        <begin position="1231"/>
        <end position="1305"/>
    </location>
</feature>
<feature type="compositionally biased region" description="Basic and acidic residues" evidence="2">
    <location>
        <begin position="1244"/>
        <end position="1266"/>
    </location>
</feature>
<organism evidence="3 4">
    <name type="scientific">Erythranthe guttata</name>
    <name type="common">Yellow monkey flower</name>
    <name type="synonym">Mimulus guttatus</name>
    <dbReference type="NCBI Taxonomy" id="4155"/>
    <lineage>
        <taxon>Eukaryota</taxon>
        <taxon>Viridiplantae</taxon>
        <taxon>Streptophyta</taxon>
        <taxon>Embryophyta</taxon>
        <taxon>Tracheophyta</taxon>
        <taxon>Spermatophyta</taxon>
        <taxon>Magnoliopsida</taxon>
        <taxon>eudicotyledons</taxon>
        <taxon>Gunneridae</taxon>
        <taxon>Pentapetalae</taxon>
        <taxon>asterids</taxon>
        <taxon>lamiids</taxon>
        <taxon>Lamiales</taxon>
        <taxon>Phrymaceae</taxon>
        <taxon>Erythranthe</taxon>
    </lineage>
</organism>
<feature type="region of interest" description="Disordered" evidence="2">
    <location>
        <begin position="1145"/>
        <end position="1219"/>
    </location>
</feature>
<feature type="region of interest" description="Disordered" evidence="2">
    <location>
        <begin position="131"/>
        <end position="162"/>
    </location>
</feature>
<dbReference type="Proteomes" id="UP000030748">
    <property type="component" value="Unassembled WGS sequence"/>
</dbReference>
<dbReference type="InterPro" id="IPR051195">
    <property type="entry name" value="Fungal_stress_NST1"/>
</dbReference>
<feature type="compositionally biased region" description="Basic and acidic residues" evidence="2">
    <location>
        <begin position="345"/>
        <end position="366"/>
    </location>
</feature>
<evidence type="ECO:0000313" key="3">
    <source>
        <dbReference type="EMBL" id="EYU35075.1"/>
    </source>
</evidence>
<proteinExistence type="predicted"/>
<reference evidence="3 4" key="1">
    <citation type="journal article" date="2013" name="Proc. Natl. Acad. Sci. U.S.A.">
        <title>Fine-scale variation in meiotic recombination in Mimulus inferred from population shotgun sequencing.</title>
        <authorList>
            <person name="Hellsten U."/>
            <person name="Wright K.M."/>
            <person name="Jenkins J."/>
            <person name="Shu S."/>
            <person name="Yuan Y."/>
            <person name="Wessler S.R."/>
            <person name="Schmutz J."/>
            <person name="Willis J.H."/>
            <person name="Rokhsar D.S."/>
        </authorList>
    </citation>
    <scope>NUCLEOTIDE SEQUENCE [LARGE SCALE GENOMIC DNA]</scope>
    <source>
        <strain evidence="4">cv. DUN x IM62</strain>
    </source>
</reference>
<feature type="region of interest" description="Disordered" evidence="2">
    <location>
        <begin position="315"/>
        <end position="380"/>
    </location>
</feature>
<feature type="compositionally biased region" description="Polar residues" evidence="2">
    <location>
        <begin position="1907"/>
        <end position="1933"/>
    </location>
</feature>
<feature type="region of interest" description="Disordered" evidence="2">
    <location>
        <begin position="181"/>
        <end position="231"/>
    </location>
</feature>
<feature type="compositionally biased region" description="Basic and acidic residues" evidence="2">
    <location>
        <begin position="481"/>
        <end position="495"/>
    </location>
</feature>